<keyword evidence="4 7" id="KW-0267">Excision nuclease</keyword>
<dbReference type="GeneID" id="93365194"/>
<feature type="domain" description="UvrC family homology region profile" evidence="9">
    <location>
        <begin position="264"/>
        <end position="478"/>
    </location>
</feature>
<evidence type="ECO:0000256" key="6">
    <source>
        <dbReference type="ARBA" id="ARBA00023236"/>
    </source>
</evidence>
<evidence type="ECO:0000259" key="9">
    <source>
        <dbReference type="PROSITE" id="PS50165"/>
    </source>
</evidence>
<evidence type="ECO:0000256" key="1">
    <source>
        <dbReference type="ARBA" id="ARBA00022490"/>
    </source>
</evidence>
<evidence type="ECO:0000256" key="2">
    <source>
        <dbReference type="ARBA" id="ARBA00022763"/>
    </source>
</evidence>
<dbReference type="PROSITE" id="PS50165">
    <property type="entry name" value="UVRC"/>
    <property type="match status" value="1"/>
</dbReference>
<dbReference type="InterPro" id="IPR001162">
    <property type="entry name" value="UvrC_RNase_H_dom"/>
</dbReference>
<dbReference type="Gene3D" id="1.10.150.20">
    <property type="entry name" value="5' to 3' exonuclease, C-terminal subdomain"/>
    <property type="match status" value="1"/>
</dbReference>
<dbReference type="InterPro" id="IPR035901">
    <property type="entry name" value="GIY-YIG_endonuc_sf"/>
</dbReference>
<dbReference type="CDD" id="cd10434">
    <property type="entry name" value="GIY-YIG_UvrC_Cho"/>
    <property type="match status" value="1"/>
</dbReference>
<feature type="domain" description="GIY-YIG" evidence="8">
    <location>
        <begin position="15"/>
        <end position="93"/>
    </location>
</feature>
<keyword evidence="3 7" id="KW-0228">DNA excision</keyword>
<comment type="subunit">
    <text evidence="7">Interacts with UvrB in an incision complex.</text>
</comment>
<evidence type="ECO:0000313" key="11">
    <source>
        <dbReference type="Proteomes" id="UP000004295"/>
    </source>
</evidence>
<evidence type="ECO:0000313" key="10">
    <source>
        <dbReference type="EMBL" id="EEN82831.1"/>
    </source>
</evidence>
<dbReference type="InterPro" id="IPR010994">
    <property type="entry name" value="RuvA_2-like"/>
</dbReference>
<dbReference type="PANTHER" id="PTHR30562:SF1">
    <property type="entry name" value="UVRABC SYSTEM PROTEIN C"/>
    <property type="match status" value="1"/>
</dbReference>
<dbReference type="InterPro" id="IPR038476">
    <property type="entry name" value="UvrC_RNase_H_dom_sf"/>
</dbReference>
<dbReference type="AlphaFoldDB" id="C3JAE7"/>
<dbReference type="Pfam" id="PF08459">
    <property type="entry name" value="UvrC_RNaseH_dom"/>
    <property type="match status" value="1"/>
</dbReference>
<dbReference type="GO" id="GO:0006289">
    <property type="term" value="P:nucleotide-excision repair"/>
    <property type="evidence" value="ECO:0007669"/>
    <property type="project" value="UniProtKB-UniRule"/>
</dbReference>
<sequence length="604" mass="69426">MTLEEIKKILPTLPLSPGCYQYYNAEGEIIYVGKAKNLRRRVSSYFQKEHTDRKTRQLVAQIVDVKYIVVANESDALLLENNLIKTYQPKYNILLKDDKSYPSIVVTREPFPRIFVTRTIDPSWGDYYGPYTSVAMAHGMVGIIREMYKVRTCRHRFTQEAIERGKYARCLQYHIKRCEAPCEGLVSREDYLNNIAAAVELLKGNLRQVIQQTTSRMLALSEELRYEEAGQEKARLAMLQAYSTKHIVAPETRHDIDVFSYEEEGPMAYVNMMQVHEGAIVRALTVEYKKAIDEEAEDIFATAITELRGRYESRAKEVILPYPLGWESLGHFSITIPKQGEKKKLLELSIDNVKRYKLDQLKRAEKLNPEQRVQRLMNKMIEDLHLPVAPRYIECFDNSNLQGTAPVAACVVFRNGKPSKKEYRKFHVKTVEGADDLASMREIVERRYRRLQEEELPLPQLIVIDGARGQLEVAVETLSAMGIGAPTTTIIGLAERMEEVYFPGEENPLFLSRDSETLRTLMQIRDEAHRFGITFHRSIRSKNQIHSALDDIDGVGKQTKEALLRHFRSVKRIEAAELPELESLIGKKRGGIVYKALHSNEEKI</sequence>
<accession>C3JAE7</accession>
<evidence type="ECO:0000256" key="5">
    <source>
        <dbReference type="ARBA" id="ARBA00023204"/>
    </source>
</evidence>
<evidence type="ECO:0000256" key="3">
    <source>
        <dbReference type="ARBA" id="ARBA00022769"/>
    </source>
</evidence>
<comment type="caution">
    <text evidence="10">The sequence shown here is derived from an EMBL/GenBank/DDBJ whole genome shotgun (WGS) entry which is preliminary data.</text>
</comment>
<dbReference type="HAMAP" id="MF_00203">
    <property type="entry name" value="UvrC"/>
    <property type="match status" value="1"/>
</dbReference>
<name>C3JAE7_POREA</name>
<dbReference type="GO" id="GO:0003677">
    <property type="term" value="F:DNA binding"/>
    <property type="evidence" value="ECO:0007669"/>
    <property type="project" value="UniProtKB-UniRule"/>
</dbReference>
<keyword evidence="11" id="KW-1185">Reference proteome</keyword>
<dbReference type="GO" id="GO:0009380">
    <property type="term" value="C:excinuclease repair complex"/>
    <property type="evidence" value="ECO:0007669"/>
    <property type="project" value="InterPro"/>
</dbReference>
<keyword evidence="5 7" id="KW-0234">DNA repair</keyword>
<dbReference type="SUPFAM" id="SSF46600">
    <property type="entry name" value="C-terminal UvrC-binding domain of UvrB"/>
    <property type="match status" value="1"/>
</dbReference>
<evidence type="ECO:0000256" key="7">
    <source>
        <dbReference type="HAMAP-Rule" id="MF_00203"/>
    </source>
</evidence>
<dbReference type="InterPro" id="IPR047296">
    <property type="entry name" value="GIY-YIG_UvrC_Cho"/>
</dbReference>
<proteinExistence type="inferred from homology"/>
<dbReference type="SUPFAM" id="SSF47781">
    <property type="entry name" value="RuvA domain 2-like"/>
    <property type="match status" value="1"/>
</dbReference>
<dbReference type="GO" id="GO:0005737">
    <property type="term" value="C:cytoplasm"/>
    <property type="evidence" value="ECO:0007669"/>
    <property type="project" value="UniProtKB-SubCell"/>
</dbReference>
<dbReference type="GO" id="GO:0009381">
    <property type="term" value="F:excinuclease ABC activity"/>
    <property type="evidence" value="ECO:0007669"/>
    <property type="project" value="UniProtKB-UniRule"/>
</dbReference>
<dbReference type="InterPro" id="IPR036876">
    <property type="entry name" value="UVR_dom_sf"/>
</dbReference>
<dbReference type="STRING" id="553175.POREN0001_0183"/>
<reference evidence="10 11" key="1">
    <citation type="submission" date="2009-04" db="EMBL/GenBank/DDBJ databases">
        <authorList>
            <person name="Sebastian Y."/>
            <person name="Madupu R."/>
            <person name="Durkin A.S."/>
            <person name="Torralba M."/>
            <person name="Methe B."/>
            <person name="Sutton G.G."/>
            <person name="Strausberg R.L."/>
            <person name="Nelson K.E."/>
        </authorList>
    </citation>
    <scope>NUCLEOTIDE SEQUENCE [LARGE SCALE GENOMIC DNA]</scope>
    <source>
        <strain evidence="11">ATCC 35406 / BCRC 14492 / JCM 8526 / NCTC 13058 / HG 370</strain>
    </source>
</reference>
<dbReference type="InterPro" id="IPR000305">
    <property type="entry name" value="GIY-YIG_endonuc"/>
</dbReference>
<dbReference type="NCBIfam" id="TIGR00194">
    <property type="entry name" value="uvrC"/>
    <property type="match status" value="1"/>
</dbReference>
<dbReference type="InterPro" id="IPR004791">
    <property type="entry name" value="UvrC"/>
</dbReference>
<dbReference type="InterPro" id="IPR050066">
    <property type="entry name" value="UvrABC_protein_C"/>
</dbReference>
<keyword evidence="2 7" id="KW-0227">DNA damage</keyword>
<dbReference type="Proteomes" id="UP000004295">
    <property type="component" value="Unassembled WGS sequence"/>
</dbReference>
<dbReference type="SUPFAM" id="SSF82771">
    <property type="entry name" value="GIY-YIG endonuclease"/>
    <property type="match status" value="1"/>
</dbReference>
<gene>
    <name evidence="7 10" type="primary">uvrC</name>
    <name evidence="10" type="ORF">POREN0001_0183</name>
</gene>
<dbReference type="SMART" id="SM00465">
    <property type="entry name" value="GIYc"/>
    <property type="match status" value="1"/>
</dbReference>
<dbReference type="Pfam" id="PF22920">
    <property type="entry name" value="UvrC_RNaseH"/>
    <property type="match status" value="1"/>
</dbReference>
<comment type="function">
    <text evidence="7">The UvrABC repair system catalyzes the recognition and processing of DNA lesions. UvrC both incises the 5' and 3' sides of the lesion. The N-terminal half is responsible for the 3' incision and the C-terminal half is responsible for the 5' incision.</text>
</comment>
<protein>
    <recommendedName>
        <fullName evidence="7">UvrABC system protein C</fullName>
        <shortName evidence="7">Protein UvrC</shortName>
    </recommendedName>
    <alternativeName>
        <fullName evidence="7">Excinuclease ABC subunit C</fullName>
    </alternativeName>
</protein>
<dbReference type="Gene3D" id="3.30.420.340">
    <property type="entry name" value="UvrC, RNAse H endonuclease domain"/>
    <property type="match status" value="1"/>
</dbReference>
<evidence type="ECO:0000256" key="4">
    <source>
        <dbReference type="ARBA" id="ARBA00022881"/>
    </source>
</evidence>
<dbReference type="eggNOG" id="COG0322">
    <property type="taxonomic scope" value="Bacteria"/>
</dbReference>
<keyword evidence="6 7" id="KW-0742">SOS response</keyword>
<comment type="subcellular location">
    <subcellularLocation>
        <location evidence="7">Cytoplasm</location>
    </subcellularLocation>
</comment>
<dbReference type="Pfam" id="PF01541">
    <property type="entry name" value="GIY-YIG"/>
    <property type="match status" value="1"/>
</dbReference>
<dbReference type="EMBL" id="ACNN01000020">
    <property type="protein sequence ID" value="EEN82831.1"/>
    <property type="molecule type" value="Genomic_DNA"/>
</dbReference>
<dbReference type="PROSITE" id="PS50164">
    <property type="entry name" value="GIY_YIG"/>
    <property type="match status" value="1"/>
</dbReference>
<dbReference type="PANTHER" id="PTHR30562">
    <property type="entry name" value="UVRC/OXIDOREDUCTASE"/>
    <property type="match status" value="1"/>
</dbReference>
<organism evidence="10 11">
    <name type="scientific">Porphyromonas endodontalis (strain ATCC 35406 / DSM 24491 / JCM 8526 / CCUG 16442 / BCRC 14492 / NCTC 13058 / HG 370)</name>
    <name type="common">Bacteroides endodontalis</name>
    <dbReference type="NCBI Taxonomy" id="553175"/>
    <lineage>
        <taxon>Bacteria</taxon>
        <taxon>Pseudomonadati</taxon>
        <taxon>Bacteroidota</taxon>
        <taxon>Bacteroidia</taxon>
        <taxon>Bacteroidales</taxon>
        <taxon>Porphyromonadaceae</taxon>
        <taxon>Porphyromonas</taxon>
    </lineage>
</organism>
<comment type="similarity">
    <text evidence="7">Belongs to the UvrC family.</text>
</comment>
<dbReference type="FunFam" id="3.40.1440.10:FF:000001">
    <property type="entry name" value="UvrABC system protein C"/>
    <property type="match status" value="1"/>
</dbReference>
<dbReference type="Gene3D" id="3.40.1440.10">
    <property type="entry name" value="GIY-YIG endonuclease"/>
    <property type="match status" value="1"/>
</dbReference>
<evidence type="ECO:0000259" key="8">
    <source>
        <dbReference type="PROSITE" id="PS50164"/>
    </source>
</evidence>
<keyword evidence="1 7" id="KW-0963">Cytoplasm</keyword>
<keyword evidence="10" id="KW-0378">Hydrolase</keyword>
<dbReference type="GO" id="GO:0009432">
    <property type="term" value="P:SOS response"/>
    <property type="evidence" value="ECO:0007669"/>
    <property type="project" value="UniProtKB-UniRule"/>
</dbReference>
<dbReference type="RefSeq" id="WP_004333812.1">
    <property type="nucleotide sequence ID" value="NZ_ACNN01000020.1"/>
</dbReference>